<sequence>MSDKPDRCGVGEMLTLAVRTPVKHGIQQENWFGSSFQQPLAHQLHAFDPNGFLHSVDHFTQNALEALLHHHPGHILEVGSGSGDAALWLQAHGAQVTACETDPACATLCEERGVSNVVHSSFTHLAGTFDAVVLLGGGLPCLTPTEQVEEMLTTLINLLKERVSPHGCLLLDFYSYDSGYFKDSQGYMTATIRFISNTSISEFEYYIYPDRVLMAKLMQQLEFQQIYCDTKAVNIGSTDAFRTMSIWQRQ</sequence>
<dbReference type="CDD" id="cd02440">
    <property type="entry name" value="AdoMet_MTases"/>
    <property type="match status" value="1"/>
</dbReference>
<dbReference type="InterPro" id="IPR029063">
    <property type="entry name" value="SAM-dependent_MTases_sf"/>
</dbReference>
<dbReference type="InterPro" id="IPR041698">
    <property type="entry name" value="Methyltransf_25"/>
</dbReference>
<gene>
    <name evidence="2" type="ORF">GCM10008959_39500</name>
</gene>
<evidence type="ECO:0000259" key="1">
    <source>
        <dbReference type="Pfam" id="PF13649"/>
    </source>
</evidence>
<evidence type="ECO:0000313" key="2">
    <source>
        <dbReference type="EMBL" id="GGR74348.1"/>
    </source>
</evidence>
<keyword evidence="3" id="KW-1185">Reference proteome</keyword>
<protein>
    <recommendedName>
        <fullName evidence="1">Methyltransferase domain-containing protein</fullName>
    </recommendedName>
</protein>
<proteinExistence type="predicted"/>
<evidence type="ECO:0000313" key="3">
    <source>
        <dbReference type="Proteomes" id="UP000634308"/>
    </source>
</evidence>
<name>A0ABQ2S0W6_9DEIO</name>
<organism evidence="2 3">
    <name type="scientific">Deinococcus seoulensis</name>
    <dbReference type="NCBI Taxonomy" id="1837379"/>
    <lineage>
        <taxon>Bacteria</taxon>
        <taxon>Thermotogati</taxon>
        <taxon>Deinococcota</taxon>
        <taxon>Deinococci</taxon>
        <taxon>Deinococcales</taxon>
        <taxon>Deinococcaceae</taxon>
        <taxon>Deinococcus</taxon>
    </lineage>
</organism>
<dbReference type="EMBL" id="BMQM01000048">
    <property type="protein sequence ID" value="GGR74348.1"/>
    <property type="molecule type" value="Genomic_DNA"/>
</dbReference>
<dbReference type="SUPFAM" id="SSF53335">
    <property type="entry name" value="S-adenosyl-L-methionine-dependent methyltransferases"/>
    <property type="match status" value="1"/>
</dbReference>
<accession>A0ABQ2S0W6</accession>
<dbReference type="Pfam" id="PF13649">
    <property type="entry name" value="Methyltransf_25"/>
    <property type="match status" value="1"/>
</dbReference>
<feature type="domain" description="Methyltransferase" evidence="1">
    <location>
        <begin position="75"/>
        <end position="161"/>
    </location>
</feature>
<dbReference type="RefSeq" id="WP_189066706.1">
    <property type="nucleotide sequence ID" value="NZ_BMQM01000048.1"/>
</dbReference>
<reference evidence="3" key="1">
    <citation type="journal article" date="2019" name="Int. J. Syst. Evol. Microbiol.">
        <title>The Global Catalogue of Microorganisms (GCM) 10K type strain sequencing project: providing services to taxonomists for standard genome sequencing and annotation.</title>
        <authorList>
            <consortium name="The Broad Institute Genomics Platform"/>
            <consortium name="The Broad Institute Genome Sequencing Center for Infectious Disease"/>
            <person name="Wu L."/>
            <person name="Ma J."/>
        </authorList>
    </citation>
    <scope>NUCLEOTIDE SEQUENCE [LARGE SCALE GENOMIC DNA]</scope>
    <source>
        <strain evidence="3">JCM 31404</strain>
    </source>
</reference>
<comment type="caution">
    <text evidence="2">The sequence shown here is derived from an EMBL/GenBank/DDBJ whole genome shotgun (WGS) entry which is preliminary data.</text>
</comment>
<dbReference type="Gene3D" id="3.40.50.150">
    <property type="entry name" value="Vaccinia Virus protein VP39"/>
    <property type="match status" value="1"/>
</dbReference>
<dbReference type="Proteomes" id="UP000634308">
    <property type="component" value="Unassembled WGS sequence"/>
</dbReference>